<evidence type="ECO:0000256" key="4">
    <source>
        <dbReference type="ARBA" id="ARBA00022490"/>
    </source>
</evidence>
<evidence type="ECO:0000256" key="5">
    <source>
        <dbReference type="ARBA" id="ARBA00065098"/>
    </source>
</evidence>
<dbReference type="InterPro" id="IPR011990">
    <property type="entry name" value="TPR-like_helical_dom_sf"/>
</dbReference>
<gene>
    <name evidence="7" type="ORF">SUZIE_122480</name>
</gene>
<comment type="subcellular location">
    <subcellularLocation>
        <location evidence="1">Cytoplasm</location>
        <location evidence="1">Cytosol</location>
    </subcellularLocation>
</comment>
<dbReference type="InterPro" id="IPR007317">
    <property type="entry name" value="GET4"/>
</dbReference>
<dbReference type="GO" id="GO:0071818">
    <property type="term" value="C:BAT3 complex"/>
    <property type="evidence" value="ECO:0007669"/>
    <property type="project" value="TreeGrafter"/>
</dbReference>
<keyword evidence="8" id="KW-1185">Reference proteome</keyword>
<proteinExistence type="inferred from homology"/>
<comment type="subunit">
    <text evidence="5">Component of the BAG6/BAT3 complex, at least composed of BAG6, UBL4A and GET4/TRC35. Interacts with BAG6; the interaction is direct and localizes BAG6 to the cytosol. Interacts with GET3.</text>
</comment>
<evidence type="ECO:0000256" key="3">
    <source>
        <dbReference type="ARBA" id="ARBA00022448"/>
    </source>
</evidence>
<sequence>MSPSLFETALWPKPRKEDALCSTIPKKTGPVPGHHSCGNLNRQRRLLSRSLPMNGNKTRQYHFLHSTDGEGCANMLVEYSSARGFRSELDMFVAQAVLQFICLENKNRALVVFTTYTQKHPSIEDGPPFVQSLLNFIWFLLLAVDGNKLAVFTVLCEQYQPSLQRDPVYKEAKNLEEELDATIHYYQRQSISYEKKALDNALAAWSAEKNLKYLKTVNAHNRQKLMEMEFKFKLLEEDLYALDVSNTAFARGQSPYGPSPLSGPSCEMRTFPFEKKSPLRLSPLHPGEGGRGSGGPEDPLDHQISNERRESSSDMVTDPHRAPADTGPLSSPWEPEGKRMIPPPARPYSDPPSILQKKNGYYSNYGRPPEPGESPPIQCNMSIH</sequence>
<dbReference type="EMBL" id="JAATJV010202200">
    <property type="protein sequence ID" value="MBZ3873347.1"/>
    <property type="molecule type" value="Genomic_DNA"/>
</dbReference>
<dbReference type="PANTHER" id="PTHR12875:SF0">
    <property type="entry name" value="GOLGI TO ER TRAFFIC PROTEIN 4 HOMOLOG"/>
    <property type="match status" value="1"/>
</dbReference>
<dbReference type="Gene3D" id="1.25.40.10">
    <property type="entry name" value="Tetratricopeptide repeat domain"/>
    <property type="match status" value="1"/>
</dbReference>
<dbReference type="Pfam" id="PF04190">
    <property type="entry name" value="GET4"/>
    <property type="match status" value="1"/>
</dbReference>
<keyword evidence="3" id="KW-0813">Transport</keyword>
<dbReference type="PANTHER" id="PTHR12875">
    <property type="entry name" value="GOLGI TO ER TRAFFIC PROTEIN 4 HOMOLOG"/>
    <property type="match status" value="1"/>
</dbReference>
<feature type="region of interest" description="Disordered" evidence="6">
    <location>
        <begin position="275"/>
        <end position="384"/>
    </location>
</feature>
<dbReference type="Proteomes" id="UP001166674">
    <property type="component" value="Unassembled WGS sequence"/>
</dbReference>
<name>A0AA41SVW1_SCICA</name>
<dbReference type="FunFam" id="1.25.40.10:FF:000060">
    <property type="entry name" value="Golgi to ER traffic protein 4 homolog"/>
    <property type="match status" value="1"/>
</dbReference>
<comment type="similarity">
    <text evidence="2">Belongs to the GET4 family.</text>
</comment>
<reference evidence="7" key="1">
    <citation type="submission" date="2020-03" db="EMBL/GenBank/DDBJ databases">
        <title>Studies in the Genomics of Life Span.</title>
        <authorList>
            <person name="Glass D."/>
        </authorList>
    </citation>
    <scope>NUCLEOTIDE SEQUENCE</scope>
    <source>
        <strain evidence="7">SUZIE</strain>
        <tissue evidence="7">Muscle</tissue>
    </source>
</reference>
<dbReference type="GO" id="GO:0045048">
    <property type="term" value="P:protein insertion into ER membrane"/>
    <property type="evidence" value="ECO:0007669"/>
    <property type="project" value="InterPro"/>
</dbReference>
<evidence type="ECO:0000313" key="8">
    <source>
        <dbReference type="Proteomes" id="UP001166674"/>
    </source>
</evidence>
<keyword evidence="4" id="KW-0963">Cytoplasm</keyword>
<comment type="caution">
    <text evidence="7">The sequence shown here is derived from an EMBL/GenBank/DDBJ whole genome shotgun (WGS) entry which is preliminary data.</text>
</comment>
<feature type="compositionally biased region" description="Pro residues" evidence="6">
    <location>
        <begin position="341"/>
        <end position="350"/>
    </location>
</feature>
<feature type="region of interest" description="Disordered" evidence="6">
    <location>
        <begin position="251"/>
        <end position="270"/>
    </location>
</feature>
<protein>
    <submittedName>
        <fullName evidence="7">Golgi to ER traffic protein 4-like protein</fullName>
    </submittedName>
</protein>
<evidence type="ECO:0000256" key="1">
    <source>
        <dbReference type="ARBA" id="ARBA00004514"/>
    </source>
</evidence>
<accession>A0AA41SVW1</accession>
<evidence type="ECO:0000313" key="7">
    <source>
        <dbReference type="EMBL" id="MBZ3873347.1"/>
    </source>
</evidence>
<dbReference type="AlphaFoldDB" id="A0AA41SVW1"/>
<evidence type="ECO:0000256" key="2">
    <source>
        <dbReference type="ARBA" id="ARBA00005351"/>
    </source>
</evidence>
<feature type="compositionally biased region" description="Basic and acidic residues" evidence="6">
    <location>
        <begin position="299"/>
        <end position="323"/>
    </location>
</feature>
<evidence type="ECO:0000256" key="6">
    <source>
        <dbReference type="SAM" id="MobiDB-lite"/>
    </source>
</evidence>
<organism evidence="7 8">
    <name type="scientific">Sciurus carolinensis</name>
    <name type="common">Eastern gray squirrel</name>
    <dbReference type="NCBI Taxonomy" id="30640"/>
    <lineage>
        <taxon>Eukaryota</taxon>
        <taxon>Metazoa</taxon>
        <taxon>Chordata</taxon>
        <taxon>Craniata</taxon>
        <taxon>Vertebrata</taxon>
        <taxon>Euteleostomi</taxon>
        <taxon>Mammalia</taxon>
        <taxon>Eutheria</taxon>
        <taxon>Euarchontoglires</taxon>
        <taxon>Glires</taxon>
        <taxon>Rodentia</taxon>
        <taxon>Sciuromorpha</taxon>
        <taxon>Sciuridae</taxon>
        <taxon>Sciurinae</taxon>
        <taxon>Sciurini</taxon>
        <taxon>Sciurus</taxon>
    </lineage>
</organism>
<feature type="compositionally biased region" description="Low complexity" evidence="6">
    <location>
        <begin position="252"/>
        <end position="265"/>
    </location>
</feature>